<evidence type="ECO:0000313" key="4">
    <source>
        <dbReference type="Proteomes" id="UP000609531"/>
    </source>
</evidence>
<proteinExistence type="predicted"/>
<keyword evidence="2" id="KW-0732">Signal</keyword>
<dbReference type="Pfam" id="PF10986">
    <property type="entry name" value="ZrgA"/>
    <property type="match status" value="1"/>
</dbReference>
<feature type="signal peptide" evidence="2">
    <location>
        <begin position="1"/>
        <end position="20"/>
    </location>
</feature>
<reference evidence="3" key="1">
    <citation type="submission" date="2020-12" db="EMBL/GenBank/DDBJ databases">
        <title>Bacterial taxonomy.</title>
        <authorList>
            <person name="Pan X."/>
        </authorList>
    </citation>
    <scope>NUCLEOTIDE SEQUENCE</scope>
    <source>
        <strain evidence="3">B2012</strain>
    </source>
</reference>
<sequence length="215" mass="23769">MSIKLILSAATALTAMTHFAAAQEHRELGAHVHGVSTLEIAIEGGEMTLNLLSPGMDIVGFEYEATSDEDKDAVEAAIRQFTRPEELFVLDEGAHCRLAEVLTHLHSGDHDHADTDEHAAHSHEHEEHADEAEEHDHDGEEEEHEHGEHEHEHGEHSEFHARYEFACDHPDELQAIAFPFFDIFANAQEIEATIVTDTGASAVEIGRDTPTLSLP</sequence>
<dbReference type="Proteomes" id="UP000609531">
    <property type="component" value="Unassembled WGS sequence"/>
</dbReference>
<name>A0A934IQ51_9HYPH</name>
<dbReference type="InterPro" id="IPR021253">
    <property type="entry name" value="ZrgA-like"/>
</dbReference>
<evidence type="ECO:0000256" key="1">
    <source>
        <dbReference type="SAM" id="MobiDB-lite"/>
    </source>
</evidence>
<protein>
    <submittedName>
        <fullName evidence="3">DUF2796 domain-containing protein</fullName>
    </submittedName>
</protein>
<feature type="chain" id="PRO_5037666572" evidence="2">
    <location>
        <begin position="21"/>
        <end position="215"/>
    </location>
</feature>
<evidence type="ECO:0000313" key="3">
    <source>
        <dbReference type="EMBL" id="MBJ3778022.1"/>
    </source>
</evidence>
<dbReference type="RefSeq" id="WP_198883924.1">
    <property type="nucleotide sequence ID" value="NZ_JAEKJA010000022.1"/>
</dbReference>
<keyword evidence="4" id="KW-1185">Reference proteome</keyword>
<gene>
    <name evidence="3" type="ORF">JCR33_20145</name>
</gene>
<accession>A0A934IQ51</accession>
<comment type="caution">
    <text evidence="3">The sequence shown here is derived from an EMBL/GenBank/DDBJ whole genome shotgun (WGS) entry which is preliminary data.</text>
</comment>
<feature type="region of interest" description="Disordered" evidence="1">
    <location>
        <begin position="108"/>
        <end position="158"/>
    </location>
</feature>
<organism evidence="3 4">
    <name type="scientific">Acuticoccus mangrovi</name>
    <dbReference type="NCBI Taxonomy" id="2796142"/>
    <lineage>
        <taxon>Bacteria</taxon>
        <taxon>Pseudomonadati</taxon>
        <taxon>Pseudomonadota</taxon>
        <taxon>Alphaproteobacteria</taxon>
        <taxon>Hyphomicrobiales</taxon>
        <taxon>Amorphaceae</taxon>
        <taxon>Acuticoccus</taxon>
    </lineage>
</organism>
<dbReference type="EMBL" id="JAEKJA010000022">
    <property type="protein sequence ID" value="MBJ3778022.1"/>
    <property type="molecule type" value="Genomic_DNA"/>
</dbReference>
<dbReference type="AlphaFoldDB" id="A0A934IQ51"/>
<evidence type="ECO:0000256" key="2">
    <source>
        <dbReference type="SAM" id="SignalP"/>
    </source>
</evidence>